<dbReference type="Pfam" id="PF00398">
    <property type="entry name" value="RrnaAD"/>
    <property type="match status" value="1"/>
</dbReference>
<accession>A0ABU2MC55</accession>
<keyword evidence="1 5" id="KW-0489">Methyltransferase</keyword>
<feature type="binding site" evidence="5">
    <location>
        <position position="19"/>
    </location>
    <ligand>
        <name>S-adenosyl-L-methionine</name>
        <dbReference type="ChEBI" id="CHEBI:59789"/>
    </ligand>
</feature>
<proteinExistence type="inferred from homology"/>
<feature type="binding site" evidence="5">
    <location>
        <position position="105"/>
    </location>
    <ligand>
        <name>S-adenosyl-L-methionine</name>
        <dbReference type="ChEBI" id="CHEBI:59789"/>
    </ligand>
</feature>
<feature type="binding site" evidence="5">
    <location>
        <position position="21"/>
    </location>
    <ligand>
        <name>S-adenosyl-L-methionine</name>
        <dbReference type="ChEBI" id="CHEBI:59789"/>
    </ligand>
</feature>
<dbReference type="PROSITE" id="PS51689">
    <property type="entry name" value="SAM_RNA_A_N6_MT"/>
    <property type="match status" value="1"/>
</dbReference>
<organism evidence="7 8">
    <name type="scientific">Nocardiopsis lambiniae</name>
    <dbReference type="NCBI Taxonomy" id="3075539"/>
    <lineage>
        <taxon>Bacteria</taxon>
        <taxon>Bacillati</taxon>
        <taxon>Actinomycetota</taxon>
        <taxon>Actinomycetes</taxon>
        <taxon>Streptosporangiales</taxon>
        <taxon>Nocardiopsidaceae</taxon>
        <taxon>Nocardiopsis</taxon>
    </lineage>
</organism>
<dbReference type="Gene3D" id="3.40.50.150">
    <property type="entry name" value="Vaccinia Virus protein VP39"/>
    <property type="match status" value="1"/>
</dbReference>
<feature type="domain" description="Ribosomal RNA adenine methylase transferase N-terminal" evidence="6">
    <location>
        <begin position="26"/>
        <end position="187"/>
    </location>
</feature>
<reference evidence="8" key="1">
    <citation type="submission" date="2023-07" db="EMBL/GenBank/DDBJ databases">
        <title>30 novel species of actinomycetes from the DSMZ collection.</title>
        <authorList>
            <person name="Nouioui I."/>
        </authorList>
    </citation>
    <scope>NUCLEOTIDE SEQUENCE [LARGE SCALE GENOMIC DNA]</scope>
    <source>
        <strain evidence="8">DSM 44743</strain>
    </source>
</reference>
<name>A0ABU2MC55_9ACTN</name>
<dbReference type="PANTHER" id="PTHR11727:SF7">
    <property type="entry name" value="DIMETHYLADENOSINE TRANSFERASE-RELATED"/>
    <property type="match status" value="1"/>
</dbReference>
<keyword evidence="8" id="KW-1185">Reference proteome</keyword>
<dbReference type="RefSeq" id="WP_311512754.1">
    <property type="nucleotide sequence ID" value="NZ_JAVREP010000011.1"/>
</dbReference>
<dbReference type="InterPro" id="IPR029063">
    <property type="entry name" value="SAM-dependent_MTases_sf"/>
</dbReference>
<dbReference type="InterPro" id="IPR020598">
    <property type="entry name" value="rRNA_Ade_methylase_Trfase_N"/>
</dbReference>
<keyword evidence="2 5" id="KW-0808">Transferase</keyword>
<evidence type="ECO:0000259" key="6">
    <source>
        <dbReference type="SMART" id="SM00650"/>
    </source>
</evidence>
<dbReference type="SMART" id="SM00650">
    <property type="entry name" value="rADc"/>
    <property type="match status" value="1"/>
</dbReference>
<dbReference type="CDD" id="cd02440">
    <property type="entry name" value="AdoMet_MTases"/>
    <property type="match status" value="1"/>
</dbReference>
<feature type="binding site" evidence="5">
    <location>
        <position position="46"/>
    </location>
    <ligand>
        <name>S-adenosyl-L-methionine</name>
        <dbReference type="ChEBI" id="CHEBI:59789"/>
    </ligand>
</feature>
<evidence type="ECO:0000313" key="7">
    <source>
        <dbReference type="EMBL" id="MDT0330174.1"/>
    </source>
</evidence>
<sequence>MARTARHRADGARRRLSQNFLTDPATARRVVRLAEVAPDDLVLEVGPGDGALTRFLAPAAGRLIAYELDARWAARITRRYPGVRVVCADFTRARPPREPFSVVGNIPYSRTADIVRWCLSAPALTGATLITQWEYAAKRTGGHGRWSRLTVLTWPRWSWDLAGRIPRHRFHPVPGVDAGVLLLRRRPSPLIDPALTDAYRRLVELGFSGVGGSLRASLCRAHPARRVDRALDAAGVPPGALVGHVSPDRWITVFGHLRS</sequence>
<gene>
    <name evidence="7" type="primary">erm</name>
    <name evidence="7" type="ORF">RM479_17310</name>
</gene>
<dbReference type="PANTHER" id="PTHR11727">
    <property type="entry name" value="DIMETHYLADENOSINE TRANSFERASE"/>
    <property type="match status" value="1"/>
</dbReference>
<evidence type="ECO:0000256" key="2">
    <source>
        <dbReference type="ARBA" id="ARBA00022679"/>
    </source>
</evidence>
<dbReference type="NCBIfam" id="NF000337">
    <property type="entry name" value="erm_SHROVE"/>
    <property type="match status" value="1"/>
</dbReference>
<comment type="similarity">
    <text evidence="5">Belongs to the class I-like SAM-binding methyltransferase superfamily. rRNA adenine N(6)-methyltransferase family.</text>
</comment>
<dbReference type="PROSITE" id="PS01131">
    <property type="entry name" value="RRNA_A_DIMETH"/>
    <property type="match status" value="1"/>
</dbReference>
<dbReference type="NCBIfam" id="NF000499">
    <property type="entry name" value="Erm23S_rRNA_broad"/>
    <property type="match status" value="1"/>
</dbReference>
<evidence type="ECO:0000256" key="1">
    <source>
        <dbReference type="ARBA" id="ARBA00022603"/>
    </source>
</evidence>
<comment type="caution">
    <text evidence="7">The sequence shown here is derived from an EMBL/GenBank/DDBJ whole genome shotgun (WGS) entry which is preliminary data.</text>
</comment>
<dbReference type="InterPro" id="IPR001737">
    <property type="entry name" value="KsgA/Erm"/>
</dbReference>
<feature type="binding site" evidence="5">
    <location>
        <position position="89"/>
    </location>
    <ligand>
        <name>S-adenosyl-L-methionine</name>
        <dbReference type="ChEBI" id="CHEBI:59789"/>
    </ligand>
</feature>
<feature type="binding site" evidence="5">
    <location>
        <position position="67"/>
    </location>
    <ligand>
        <name>S-adenosyl-L-methionine</name>
        <dbReference type="ChEBI" id="CHEBI:59789"/>
    </ligand>
</feature>
<dbReference type="Proteomes" id="UP001183390">
    <property type="component" value="Unassembled WGS sequence"/>
</dbReference>
<dbReference type="InterPro" id="IPR020596">
    <property type="entry name" value="rRNA_Ade_Mease_Trfase_CS"/>
</dbReference>
<dbReference type="EMBL" id="JAVREP010000011">
    <property type="protein sequence ID" value="MDT0330174.1"/>
    <property type="molecule type" value="Genomic_DNA"/>
</dbReference>
<evidence type="ECO:0000256" key="5">
    <source>
        <dbReference type="PROSITE-ProRule" id="PRU01026"/>
    </source>
</evidence>
<dbReference type="SUPFAM" id="SSF53335">
    <property type="entry name" value="S-adenosyl-L-methionine-dependent methyltransferases"/>
    <property type="match status" value="1"/>
</dbReference>
<evidence type="ECO:0000256" key="3">
    <source>
        <dbReference type="ARBA" id="ARBA00022691"/>
    </source>
</evidence>
<keyword evidence="3 5" id="KW-0949">S-adenosyl-L-methionine</keyword>
<protein>
    <submittedName>
        <fullName evidence="7">ErmE/ErmH/ErmO/ErmR family 23S rRNA (Adenine(2058)-N(6))-methyltransferase</fullName>
    </submittedName>
</protein>
<keyword evidence="4 5" id="KW-0694">RNA-binding</keyword>
<evidence type="ECO:0000313" key="8">
    <source>
        <dbReference type="Proteomes" id="UP001183390"/>
    </source>
</evidence>
<evidence type="ECO:0000256" key="4">
    <source>
        <dbReference type="ARBA" id="ARBA00022884"/>
    </source>
</evidence>